<proteinExistence type="predicted"/>
<keyword evidence="2" id="KW-0677">Repeat</keyword>
<sequence>MVVLVTVDEDSISDWSTDSCGWSDDDFEMDLDVTTPPLSVDSGALDSNDQEIVRCICEVEEENDFMIQVCRFYFLSKHDLLKLKLVTLRNMFLLFSVKIVCAGSTAPAWGCWRTTFQTDTPATSAEIHQWLTNGHMYGLSFLEENYSHQNAKKITTTHQLLGDVHHVVEILNGLQLKMSVLQSSTHTDLRLWQQPWKHFDRPRLGSDSCRGSNTAPSPLTPDEDMSRGEILMSNALEKLSRAATAATSSSSSSSPFPSFQDSYIISEHCYQKPRAYYPAVEQRLVVETRQGSELEDSMRSTEELLEREQRFGALLEMDKPKSAGNSNKVWIFASNPISATNSS</sequence>
<dbReference type="EMBL" id="JAHRIN010075650">
    <property type="protein sequence ID" value="MEQ2217078.1"/>
    <property type="molecule type" value="Genomic_DNA"/>
</dbReference>
<evidence type="ECO:0000313" key="5">
    <source>
        <dbReference type="EMBL" id="MEQ2217078.1"/>
    </source>
</evidence>
<evidence type="ECO:0000256" key="2">
    <source>
        <dbReference type="ARBA" id="ARBA00022737"/>
    </source>
</evidence>
<dbReference type="InterPro" id="IPR043449">
    <property type="entry name" value="PHF20-like"/>
</dbReference>
<keyword evidence="6" id="KW-1185">Reference proteome</keyword>
<name>A0ABV0SBD5_9TELE</name>
<reference evidence="5 6" key="1">
    <citation type="submission" date="2021-06" db="EMBL/GenBank/DDBJ databases">
        <authorList>
            <person name="Palmer J.M."/>
        </authorList>
    </citation>
    <scope>NUCLEOTIDE SEQUENCE [LARGE SCALE GENOMIC DNA]</scope>
    <source>
        <strain evidence="5 6">XC_2019</strain>
        <tissue evidence="5">Muscle</tissue>
    </source>
</reference>
<gene>
    <name evidence="5" type="ORF">XENOCAPTIV_014152</name>
</gene>
<evidence type="ECO:0000313" key="6">
    <source>
        <dbReference type="Proteomes" id="UP001434883"/>
    </source>
</evidence>
<keyword evidence="3" id="KW-0539">Nucleus</keyword>
<dbReference type="PANTHER" id="PTHR15856">
    <property type="entry name" value="PHD FINGER PROTEIN 20-RELATED"/>
    <property type="match status" value="1"/>
</dbReference>
<comment type="subcellular location">
    <subcellularLocation>
        <location evidence="1">Nucleus</location>
    </subcellularLocation>
</comment>
<protein>
    <recommendedName>
        <fullName evidence="7">SAM domain-containing protein</fullName>
    </recommendedName>
</protein>
<feature type="region of interest" description="Disordered" evidence="4">
    <location>
        <begin position="203"/>
        <end position="227"/>
    </location>
</feature>
<evidence type="ECO:0000256" key="3">
    <source>
        <dbReference type="ARBA" id="ARBA00023242"/>
    </source>
</evidence>
<evidence type="ECO:0000256" key="1">
    <source>
        <dbReference type="ARBA" id="ARBA00004123"/>
    </source>
</evidence>
<dbReference type="PANTHER" id="PTHR15856:SF27">
    <property type="entry name" value="PHD FINGER PROTEIN 20"/>
    <property type="match status" value="1"/>
</dbReference>
<dbReference type="Pfam" id="PF20826">
    <property type="entry name" value="PHD_5"/>
    <property type="match status" value="1"/>
</dbReference>
<accession>A0ABV0SBD5</accession>
<dbReference type="Proteomes" id="UP001434883">
    <property type="component" value="Unassembled WGS sequence"/>
</dbReference>
<evidence type="ECO:0008006" key="7">
    <source>
        <dbReference type="Google" id="ProtNLM"/>
    </source>
</evidence>
<comment type="caution">
    <text evidence="5">The sequence shown here is derived from an EMBL/GenBank/DDBJ whole genome shotgun (WGS) entry which is preliminary data.</text>
</comment>
<organism evidence="5 6">
    <name type="scientific">Xenoophorus captivus</name>
    <dbReference type="NCBI Taxonomy" id="1517983"/>
    <lineage>
        <taxon>Eukaryota</taxon>
        <taxon>Metazoa</taxon>
        <taxon>Chordata</taxon>
        <taxon>Craniata</taxon>
        <taxon>Vertebrata</taxon>
        <taxon>Euteleostomi</taxon>
        <taxon>Actinopterygii</taxon>
        <taxon>Neopterygii</taxon>
        <taxon>Teleostei</taxon>
        <taxon>Neoteleostei</taxon>
        <taxon>Acanthomorphata</taxon>
        <taxon>Ovalentaria</taxon>
        <taxon>Atherinomorphae</taxon>
        <taxon>Cyprinodontiformes</taxon>
        <taxon>Goodeidae</taxon>
        <taxon>Xenoophorus</taxon>
    </lineage>
</organism>
<evidence type="ECO:0000256" key="4">
    <source>
        <dbReference type="SAM" id="MobiDB-lite"/>
    </source>
</evidence>